<keyword evidence="1" id="KW-0479">Metal-binding</keyword>
<dbReference type="PANTHER" id="PTHR30004">
    <property type="entry name" value="4-HYDROXYTHREONINE-4-PHOSPHATE DEHYDROGENASE"/>
    <property type="match status" value="1"/>
</dbReference>
<evidence type="ECO:0000313" key="5">
    <source>
        <dbReference type="Proteomes" id="UP001628220"/>
    </source>
</evidence>
<organism evidence="4 5">
    <name type="scientific">Porphyromonas miyakawae</name>
    <dbReference type="NCBI Taxonomy" id="3137470"/>
    <lineage>
        <taxon>Bacteria</taxon>
        <taxon>Pseudomonadati</taxon>
        <taxon>Bacteroidota</taxon>
        <taxon>Bacteroidia</taxon>
        <taxon>Bacteroidales</taxon>
        <taxon>Porphyromonadaceae</taxon>
        <taxon>Porphyromonas</taxon>
    </lineage>
</organism>
<name>A0ABQ0E197_9PORP</name>
<evidence type="ECO:0000256" key="1">
    <source>
        <dbReference type="ARBA" id="ARBA00022723"/>
    </source>
</evidence>
<reference evidence="4 5" key="1">
    <citation type="journal article" date="2025" name="Int. J. Syst. Evol. Microbiol.">
        <title>Desulfovibrio falkowii sp. nov., Porphyromonas miyakawae sp. nov., Mediterraneibacter flintii sp. nov. and Owariibacterium komagatae gen. nov., sp. nov., isolated from human faeces.</title>
        <authorList>
            <person name="Hamaguchi T."/>
            <person name="Ohara M."/>
            <person name="Hisatomi A."/>
            <person name="Sekiguchi K."/>
            <person name="Takeda J.I."/>
            <person name="Ueyama J."/>
            <person name="Ito M."/>
            <person name="Nishiwaki H."/>
            <person name="Ogi T."/>
            <person name="Hirayama M."/>
            <person name="Ohkuma M."/>
            <person name="Sakamoto M."/>
            <person name="Ohno K."/>
        </authorList>
    </citation>
    <scope>NUCLEOTIDE SEQUENCE [LARGE SCALE GENOMIC DNA]</scope>
    <source>
        <strain evidence="4 5">13CB11C</strain>
    </source>
</reference>
<dbReference type="Pfam" id="PF04166">
    <property type="entry name" value="PdxA"/>
    <property type="match status" value="1"/>
</dbReference>
<dbReference type="NCBIfam" id="TIGR00557">
    <property type="entry name" value="pdxA"/>
    <property type="match status" value="1"/>
</dbReference>
<comment type="caution">
    <text evidence="4">The sequence shown here is derived from an EMBL/GenBank/DDBJ whole genome shotgun (WGS) entry which is preliminary data.</text>
</comment>
<accession>A0ABQ0E197</accession>
<keyword evidence="2" id="KW-0560">Oxidoreductase</keyword>
<evidence type="ECO:0000313" key="4">
    <source>
        <dbReference type="EMBL" id="GAB1251505.1"/>
    </source>
</evidence>
<keyword evidence="3" id="KW-0520">NAD</keyword>
<proteinExistence type="predicted"/>
<sequence length="353" mass="38262">MVEKGKDMDQRLKIGITHGDINGVSYEVILKMLQDTRLLELFTPVVYGSAKVAGYYRKALNIESEPWNRIKHPSEAVDTDSTPYLINCTDDDIQVEMGKPTAAGGSAAYAALDEATTDLLNGDLDALVTAPINKSAMPSDLFPYKGHTAYLGARSNSKPHMILAAKNTRVALVTEHIALSDVVTEITSDLIVKKGIALRDALVQDFDIASPRIAVMSINPHAGDNGLIGEEENRIIAPAIARLRNEEGVFAFGPFAADGFWGSASRGNYDAILAMYHDQGLAPFKLLAMDEGVNFTAGLPFVRTSPAHGTGYDIVGKGIASERSLREACFMAIDIVRRRKANERLKKGALNQQ</sequence>
<dbReference type="Gene3D" id="3.40.718.10">
    <property type="entry name" value="Isopropylmalate Dehydrogenase"/>
    <property type="match status" value="1"/>
</dbReference>
<keyword evidence="5" id="KW-1185">Reference proteome</keyword>
<dbReference type="PANTHER" id="PTHR30004:SF6">
    <property type="entry name" value="D-THREONATE 4-PHOSPHATE DEHYDROGENASE"/>
    <property type="match status" value="1"/>
</dbReference>
<dbReference type="SUPFAM" id="SSF53659">
    <property type="entry name" value="Isocitrate/Isopropylmalate dehydrogenase-like"/>
    <property type="match status" value="1"/>
</dbReference>
<protein>
    <submittedName>
        <fullName evidence="4">4-hydroxythreonine-4-phosphate dehydrogenase PdxA</fullName>
    </submittedName>
</protein>
<gene>
    <name evidence="4" type="primary">pdxA</name>
    <name evidence="4" type="ORF">Tsumi_06090</name>
</gene>
<dbReference type="EMBL" id="BAAFSF010000001">
    <property type="protein sequence ID" value="GAB1251505.1"/>
    <property type="molecule type" value="Genomic_DNA"/>
</dbReference>
<evidence type="ECO:0000256" key="3">
    <source>
        <dbReference type="ARBA" id="ARBA00023027"/>
    </source>
</evidence>
<dbReference type="Proteomes" id="UP001628220">
    <property type="component" value="Unassembled WGS sequence"/>
</dbReference>
<evidence type="ECO:0000256" key="2">
    <source>
        <dbReference type="ARBA" id="ARBA00023002"/>
    </source>
</evidence>
<dbReference type="InterPro" id="IPR005255">
    <property type="entry name" value="PdxA_fam"/>
</dbReference>